<organism evidence="2 3">
    <name type="scientific">Bacillus timonensis</name>
    <dbReference type="NCBI Taxonomy" id="1033734"/>
    <lineage>
        <taxon>Bacteria</taxon>
        <taxon>Bacillati</taxon>
        <taxon>Bacillota</taxon>
        <taxon>Bacilli</taxon>
        <taxon>Bacillales</taxon>
        <taxon>Bacillaceae</taxon>
        <taxon>Bacillus</taxon>
    </lineage>
</organism>
<gene>
    <name evidence="2" type="ORF">E1I69_13980</name>
</gene>
<keyword evidence="3" id="KW-1185">Reference proteome</keyword>
<keyword evidence="1" id="KW-1133">Transmembrane helix</keyword>
<feature type="transmembrane region" description="Helical" evidence="1">
    <location>
        <begin position="62"/>
        <end position="80"/>
    </location>
</feature>
<dbReference type="Proteomes" id="UP000306477">
    <property type="component" value="Unassembled WGS sequence"/>
</dbReference>
<comment type="caution">
    <text evidence="2">The sequence shown here is derived from an EMBL/GenBank/DDBJ whole genome shotgun (WGS) entry which is preliminary data.</text>
</comment>
<feature type="transmembrane region" description="Helical" evidence="1">
    <location>
        <begin position="34"/>
        <end position="56"/>
    </location>
</feature>
<protein>
    <recommendedName>
        <fullName evidence="4">DUF5392 family protein</fullName>
    </recommendedName>
</protein>
<proteinExistence type="predicted"/>
<dbReference type="InterPro" id="IPR020205">
    <property type="entry name" value="Uncharacterised_YwnF_TM"/>
</dbReference>
<evidence type="ECO:0000313" key="2">
    <source>
        <dbReference type="EMBL" id="THE11712.1"/>
    </source>
</evidence>
<keyword evidence="1" id="KW-0812">Transmembrane</keyword>
<keyword evidence="1" id="KW-0472">Membrane</keyword>
<accession>A0A4S3PSC1</accession>
<evidence type="ECO:0008006" key="4">
    <source>
        <dbReference type="Google" id="ProtNLM"/>
    </source>
</evidence>
<sequence length="148" mass="17372">MNIITTKNLPVFITKELEQLHKKVAPIMMKTSKYMFWSFPLIMISLINLVFLLFFMPFSNEAIPSLLIYAIIGAIGFALAKEAKMKKKEIEAISSKYMIERIKKSDVVTTGRQQDYITRLQNQPKLALHYFIEFLDEENKREKRNLYS</sequence>
<dbReference type="RefSeq" id="WP_136380201.1">
    <property type="nucleotide sequence ID" value="NZ_SLUB01000025.1"/>
</dbReference>
<evidence type="ECO:0000256" key="1">
    <source>
        <dbReference type="SAM" id="Phobius"/>
    </source>
</evidence>
<dbReference type="STRING" id="1033734.GCA_000285535_00469"/>
<dbReference type="EMBL" id="SLUB01000025">
    <property type="protein sequence ID" value="THE11712.1"/>
    <property type="molecule type" value="Genomic_DNA"/>
</dbReference>
<name>A0A4S3PSC1_9BACI</name>
<reference evidence="2 3" key="1">
    <citation type="journal article" date="2019" name="Indoor Air">
        <title>Impacts of indoor surface finishes on bacterial viability.</title>
        <authorList>
            <person name="Hu J."/>
            <person name="Maamar S.B."/>
            <person name="Glawe A.J."/>
            <person name="Gottel N."/>
            <person name="Gilbert J.A."/>
            <person name="Hartmann E.M."/>
        </authorList>
    </citation>
    <scope>NUCLEOTIDE SEQUENCE [LARGE SCALE GENOMIC DNA]</scope>
    <source>
        <strain evidence="2 3">AF060A6</strain>
    </source>
</reference>
<evidence type="ECO:0000313" key="3">
    <source>
        <dbReference type="Proteomes" id="UP000306477"/>
    </source>
</evidence>
<dbReference type="OrthoDB" id="2451415at2"/>
<dbReference type="AlphaFoldDB" id="A0A4S3PSC1"/>
<dbReference type="Pfam" id="PF17370">
    <property type="entry name" value="DUF5392"/>
    <property type="match status" value="1"/>
</dbReference>